<comment type="cofactor">
    <cofactor evidence="14">
        <name>Mg(2+)</name>
        <dbReference type="ChEBI" id="CHEBI:18420"/>
    </cofactor>
</comment>
<dbReference type="STRING" id="679926.Mpet_2400"/>
<evidence type="ECO:0000256" key="5">
    <source>
        <dbReference type="ARBA" id="ARBA00022705"/>
    </source>
</evidence>
<dbReference type="Proteomes" id="UP000006565">
    <property type="component" value="Chromosome"/>
</dbReference>
<dbReference type="GO" id="GO:0003910">
    <property type="term" value="F:DNA ligase (ATP) activity"/>
    <property type="evidence" value="ECO:0007669"/>
    <property type="project" value="UniProtKB-UniRule"/>
</dbReference>
<dbReference type="NCBIfam" id="TIGR00574">
    <property type="entry name" value="dnl1"/>
    <property type="match status" value="1"/>
</dbReference>
<dbReference type="GO" id="GO:0006273">
    <property type="term" value="P:lagging strand elongation"/>
    <property type="evidence" value="ECO:0007669"/>
    <property type="project" value="TreeGrafter"/>
</dbReference>
<dbReference type="HAMAP" id="MF_00407">
    <property type="entry name" value="DNA_ligase"/>
    <property type="match status" value="1"/>
</dbReference>
<dbReference type="PROSITE" id="PS00333">
    <property type="entry name" value="DNA_LIGASE_A2"/>
    <property type="match status" value="1"/>
</dbReference>
<dbReference type="Pfam" id="PF04675">
    <property type="entry name" value="DNA_ligase_A_N"/>
    <property type="match status" value="1"/>
</dbReference>
<evidence type="ECO:0000256" key="3">
    <source>
        <dbReference type="ARBA" id="ARBA00022598"/>
    </source>
</evidence>
<dbReference type="GO" id="GO:0006281">
    <property type="term" value="P:DNA repair"/>
    <property type="evidence" value="ECO:0007669"/>
    <property type="project" value="UniProtKB-UniRule"/>
</dbReference>
<proteinExistence type="inferred from homology"/>
<dbReference type="OrthoDB" id="31274at2157"/>
<keyword evidence="4 14" id="KW-0132">Cell division</keyword>
<comment type="catalytic activity">
    <reaction evidence="14">
        <text>ATP + (deoxyribonucleotide)n-3'-hydroxyl + 5'-phospho-(deoxyribonucleotide)m = (deoxyribonucleotide)n+m + AMP + diphosphate.</text>
        <dbReference type="EC" id="6.5.1.1"/>
    </reaction>
</comment>
<dbReference type="InterPro" id="IPR016059">
    <property type="entry name" value="DNA_ligase_ATP-dep_CS"/>
</dbReference>
<dbReference type="InterPro" id="IPR036599">
    <property type="entry name" value="DNA_ligase_N_sf"/>
</dbReference>
<dbReference type="InterPro" id="IPR012340">
    <property type="entry name" value="NA-bd_OB-fold"/>
</dbReference>
<dbReference type="PANTHER" id="PTHR45674">
    <property type="entry name" value="DNA LIGASE 1/3 FAMILY MEMBER"/>
    <property type="match status" value="1"/>
</dbReference>
<dbReference type="EMBL" id="CP002117">
    <property type="protein sequence ID" value="ADN37147.1"/>
    <property type="molecule type" value="Genomic_DNA"/>
</dbReference>
<feature type="binding site" evidence="14">
    <location>
        <position position="412"/>
    </location>
    <ligand>
        <name>ATP</name>
        <dbReference type="ChEBI" id="CHEBI:30616"/>
    </ligand>
</feature>
<evidence type="ECO:0000256" key="11">
    <source>
        <dbReference type="ARBA" id="ARBA00023172"/>
    </source>
</evidence>
<dbReference type="RefSeq" id="WP_013330324.1">
    <property type="nucleotide sequence ID" value="NC_014507.1"/>
</dbReference>
<evidence type="ECO:0000256" key="10">
    <source>
        <dbReference type="ARBA" id="ARBA00022842"/>
    </source>
</evidence>
<evidence type="ECO:0000313" key="17">
    <source>
        <dbReference type="EMBL" id="ADN37147.1"/>
    </source>
</evidence>
<feature type="binding site" evidence="14">
    <location>
        <position position="335"/>
    </location>
    <ligand>
        <name>ATP</name>
        <dbReference type="ChEBI" id="CHEBI:30616"/>
    </ligand>
</feature>
<dbReference type="InterPro" id="IPR012310">
    <property type="entry name" value="DNA_ligase_ATP-dep_cent"/>
</dbReference>
<keyword evidence="3 14" id="KW-0436">Ligase</keyword>
<dbReference type="CDD" id="cd07901">
    <property type="entry name" value="Adenylation_DNA_ligase_Arch_LigB"/>
    <property type="match status" value="1"/>
</dbReference>
<dbReference type="EC" id="6.5.1.1" evidence="14"/>
<feature type="domain" description="ATP-dependent DNA ligase family profile" evidence="16">
    <location>
        <begin position="334"/>
        <end position="447"/>
    </location>
</feature>
<keyword evidence="6 14" id="KW-0479">Metal-binding</keyword>
<evidence type="ECO:0000256" key="4">
    <source>
        <dbReference type="ARBA" id="ARBA00022618"/>
    </source>
</evidence>
<feature type="binding site" evidence="14">
    <location>
        <position position="266"/>
    </location>
    <ligand>
        <name>ATP</name>
        <dbReference type="ChEBI" id="CHEBI:30616"/>
    </ligand>
</feature>
<evidence type="ECO:0000256" key="8">
    <source>
        <dbReference type="ARBA" id="ARBA00022763"/>
    </source>
</evidence>
<dbReference type="InterPro" id="IPR000977">
    <property type="entry name" value="DNA_ligase_ATP-dep"/>
</dbReference>
<keyword evidence="10 14" id="KW-0460">Magnesium</keyword>
<comment type="similarity">
    <text evidence="1 14 15">Belongs to the ATP-dependent DNA ligase family.</text>
</comment>
<dbReference type="CDD" id="cd07972">
    <property type="entry name" value="OBF_DNA_ligase_Arch_LigB"/>
    <property type="match status" value="1"/>
</dbReference>
<dbReference type="GO" id="GO:0006310">
    <property type="term" value="P:DNA recombination"/>
    <property type="evidence" value="ECO:0007669"/>
    <property type="project" value="UniProtKB-UniRule"/>
</dbReference>
<sequence length="548" mass="61463">MQFSEFSEICGQLEKISGRLDTIDMIASHLPGLDDEELPIFIRFLMGRIFPDWSQDKIGIGPNLVFESVAYVAGNDRSKVVREINKQGDVGTAVENILSKKEQTSFFSENPDLRDVYSDFAYLSSIEGNRSQKEKLKVIRKLFANAGGAEGKYLSRLILGELRIGIGEGNIRDAIAKAFDVPTESVEHAYQAANDLGEIAVIAKKGVDELRAVRISLFRPVKMMLAKQGTIAEMVEEQGAIAAEYKYDGTRFQFHKSGDKCRIYSRKLEEVTTAIPDIVDILVKTTGHDVILDGEVIAVDGNGNPMPFQHVLKRFRRKHDIASHIENIRLVPNIFDILYLDGETLIDKPFEERRKILVENVSLHVAPQIVSDDIITIEAFYREALDAGHEGIMIKSLKSAYTPGQRVRQWIKIKPSVDTIDLAVVGAEWGEGKRAHLFGSFILACQDESGRLLRISKVATGFSDEALAGVYDLLKDTEISESGKVVSFEPEVVFEVGYAEIQKSTNYEAGYALRFPRFIRFRDDKGIDEIETISSIEDRFRAQSEKIR</sequence>
<evidence type="ECO:0000256" key="14">
    <source>
        <dbReference type="HAMAP-Rule" id="MF_00407"/>
    </source>
</evidence>
<accession>E1RDW0</accession>
<dbReference type="GO" id="GO:0005524">
    <property type="term" value="F:ATP binding"/>
    <property type="evidence" value="ECO:0007669"/>
    <property type="project" value="UniProtKB-UniRule"/>
</dbReference>
<feature type="binding site" evidence="14">
    <location>
        <position position="244"/>
    </location>
    <ligand>
        <name>ATP</name>
        <dbReference type="ChEBI" id="CHEBI:30616"/>
    </ligand>
</feature>
<evidence type="ECO:0000256" key="6">
    <source>
        <dbReference type="ARBA" id="ARBA00022723"/>
    </source>
</evidence>
<dbReference type="InterPro" id="IPR012308">
    <property type="entry name" value="DNA_ligase_ATP-dep_N"/>
</dbReference>
<dbReference type="FunFam" id="1.10.3260.10:FF:000007">
    <property type="entry name" value="DNA ligase"/>
    <property type="match status" value="1"/>
</dbReference>
<dbReference type="Gene3D" id="1.10.3260.10">
    <property type="entry name" value="DNA ligase, ATP-dependent, N-terminal domain"/>
    <property type="match status" value="1"/>
</dbReference>
<comment type="function">
    <text evidence="14">DNA ligase that seals nicks in double-stranded DNA during DNA replication, DNA recombination and DNA repair.</text>
</comment>
<name>E1RDW0_METP4</name>
<dbReference type="GO" id="GO:0003677">
    <property type="term" value="F:DNA binding"/>
    <property type="evidence" value="ECO:0007669"/>
    <property type="project" value="InterPro"/>
</dbReference>
<organism evidence="17 18">
    <name type="scientific">Methanolacinia petrolearia (strain DSM 11571 / OCM 486 / SEBR 4847)</name>
    <name type="common">Methanoplanus petrolearius</name>
    <dbReference type="NCBI Taxonomy" id="679926"/>
    <lineage>
        <taxon>Archaea</taxon>
        <taxon>Methanobacteriati</taxon>
        <taxon>Methanobacteriota</taxon>
        <taxon>Stenosarchaea group</taxon>
        <taxon>Methanomicrobia</taxon>
        <taxon>Methanomicrobiales</taxon>
        <taxon>Methanomicrobiaceae</taxon>
        <taxon>Methanolacinia</taxon>
    </lineage>
</organism>
<evidence type="ECO:0000256" key="7">
    <source>
        <dbReference type="ARBA" id="ARBA00022741"/>
    </source>
</evidence>
<dbReference type="GO" id="GO:0071897">
    <property type="term" value="P:DNA biosynthetic process"/>
    <property type="evidence" value="ECO:0007669"/>
    <property type="project" value="InterPro"/>
</dbReference>
<dbReference type="SUPFAM" id="SSF117018">
    <property type="entry name" value="ATP-dependent DNA ligase DNA-binding domain"/>
    <property type="match status" value="1"/>
</dbReference>
<dbReference type="GO" id="GO:0051301">
    <property type="term" value="P:cell division"/>
    <property type="evidence" value="ECO:0007669"/>
    <property type="project" value="UniProtKB-KW"/>
</dbReference>
<keyword evidence="5 14" id="KW-0235">DNA replication</keyword>
<keyword evidence="11 14" id="KW-0233">DNA recombination</keyword>
<evidence type="ECO:0000256" key="2">
    <source>
        <dbReference type="ARBA" id="ARBA00013308"/>
    </source>
</evidence>
<protein>
    <recommendedName>
        <fullName evidence="2 14">DNA ligase</fullName>
        <ecNumber evidence="14">6.5.1.1</ecNumber>
    </recommendedName>
    <alternativeName>
        <fullName evidence="14">Polydeoxyribonucleotide synthase [ATP]</fullName>
    </alternativeName>
</protein>
<dbReference type="InterPro" id="IPR012309">
    <property type="entry name" value="DNA_ligase_ATP-dep_C"/>
</dbReference>
<evidence type="ECO:0000256" key="13">
    <source>
        <dbReference type="ARBA" id="ARBA00023306"/>
    </source>
</evidence>
<dbReference type="Gene3D" id="2.40.50.140">
    <property type="entry name" value="Nucleic acid-binding proteins"/>
    <property type="match status" value="1"/>
</dbReference>
<dbReference type="KEGG" id="mpi:Mpet_2400"/>
<dbReference type="Pfam" id="PF01068">
    <property type="entry name" value="DNA_ligase_A_M"/>
    <property type="match status" value="1"/>
</dbReference>
<keyword evidence="13 14" id="KW-0131">Cell cycle</keyword>
<dbReference type="SUPFAM" id="SSF50249">
    <property type="entry name" value="Nucleic acid-binding proteins"/>
    <property type="match status" value="1"/>
</dbReference>
<dbReference type="GeneID" id="9744892"/>
<keyword evidence="8 14" id="KW-0227">DNA damage</keyword>
<dbReference type="Pfam" id="PF04679">
    <property type="entry name" value="DNA_ligase_A_C"/>
    <property type="match status" value="1"/>
</dbReference>
<dbReference type="PROSITE" id="PS50160">
    <property type="entry name" value="DNA_LIGASE_A3"/>
    <property type="match status" value="1"/>
</dbReference>
<keyword evidence="7 14" id="KW-0547">Nucleotide-binding</keyword>
<dbReference type="SUPFAM" id="SSF56091">
    <property type="entry name" value="DNA ligase/mRNA capping enzyme, catalytic domain"/>
    <property type="match status" value="1"/>
</dbReference>
<keyword evidence="18" id="KW-1185">Reference proteome</keyword>
<evidence type="ECO:0000256" key="1">
    <source>
        <dbReference type="ARBA" id="ARBA00007572"/>
    </source>
</evidence>
<dbReference type="GO" id="GO:0046872">
    <property type="term" value="F:metal ion binding"/>
    <property type="evidence" value="ECO:0007669"/>
    <property type="project" value="UniProtKB-KW"/>
</dbReference>
<dbReference type="eggNOG" id="arCOG01347">
    <property type="taxonomic scope" value="Archaea"/>
</dbReference>
<keyword evidence="9 14" id="KW-0067">ATP-binding</keyword>
<feature type="active site" description="N6-AMP-lysine intermediate" evidence="14">
    <location>
        <position position="246"/>
    </location>
</feature>
<dbReference type="AlphaFoldDB" id="E1RDW0"/>
<dbReference type="Gene3D" id="3.30.470.30">
    <property type="entry name" value="DNA ligase/mRNA capping enzyme"/>
    <property type="match status" value="1"/>
</dbReference>
<evidence type="ECO:0000313" key="18">
    <source>
        <dbReference type="Proteomes" id="UP000006565"/>
    </source>
</evidence>
<feature type="binding site" evidence="14">
    <location>
        <position position="251"/>
    </location>
    <ligand>
        <name>ATP</name>
        <dbReference type="ChEBI" id="CHEBI:30616"/>
    </ligand>
</feature>
<feature type="binding site" evidence="14">
    <location>
        <position position="295"/>
    </location>
    <ligand>
        <name>ATP</name>
        <dbReference type="ChEBI" id="CHEBI:30616"/>
    </ligand>
</feature>
<dbReference type="InterPro" id="IPR022865">
    <property type="entry name" value="DNA_ligae_ATP-dep_bac/arc"/>
</dbReference>
<evidence type="ECO:0000256" key="15">
    <source>
        <dbReference type="RuleBase" id="RU004196"/>
    </source>
</evidence>
<dbReference type="PANTHER" id="PTHR45674:SF7">
    <property type="entry name" value="DNA LIGASE"/>
    <property type="match status" value="1"/>
</dbReference>
<dbReference type="HOGENOM" id="CLU_005138_6_0_2"/>
<dbReference type="InterPro" id="IPR050191">
    <property type="entry name" value="ATP-dep_DNA_ligase"/>
</dbReference>
<keyword evidence="12 14" id="KW-0234">DNA repair</keyword>
<evidence type="ECO:0000256" key="12">
    <source>
        <dbReference type="ARBA" id="ARBA00023204"/>
    </source>
</evidence>
<evidence type="ECO:0000259" key="16">
    <source>
        <dbReference type="PROSITE" id="PS50160"/>
    </source>
</evidence>
<gene>
    <name evidence="14" type="primary">lig</name>
    <name evidence="17" type="ordered locus">Mpet_2400</name>
</gene>
<feature type="binding site" evidence="14">
    <location>
        <position position="406"/>
    </location>
    <ligand>
        <name>ATP</name>
        <dbReference type="ChEBI" id="CHEBI:30616"/>
    </ligand>
</feature>
<reference evidence="17 18" key="1">
    <citation type="journal article" date="2010" name="Stand. Genomic Sci.">
        <title>Complete genome sequence of Methanoplanus petrolearius type strain (SEBR 4847).</title>
        <authorList>
            <person name="Brambilla E."/>
            <person name="Djao O.D."/>
            <person name="Daligault H."/>
            <person name="Lapidus A."/>
            <person name="Lucas S."/>
            <person name="Hammon N."/>
            <person name="Nolan M."/>
            <person name="Tice H."/>
            <person name="Cheng J.F."/>
            <person name="Han C."/>
            <person name="Tapia R."/>
            <person name="Goodwin L."/>
            <person name="Pitluck S."/>
            <person name="Liolios K."/>
            <person name="Ivanova N."/>
            <person name="Mavromatis K."/>
            <person name="Mikhailova N."/>
            <person name="Pati A."/>
            <person name="Chen A."/>
            <person name="Palaniappan K."/>
            <person name="Land M."/>
            <person name="Hauser L."/>
            <person name="Chang Y.J."/>
            <person name="Jeffries C.D."/>
            <person name="Rohde M."/>
            <person name="Spring S."/>
            <person name="Sikorski J."/>
            <person name="Goker M."/>
            <person name="Woyke T."/>
            <person name="Bristow J."/>
            <person name="Eisen J.A."/>
            <person name="Markowitz V."/>
            <person name="Hugenholtz P."/>
            <person name="Kyrpides N.C."/>
            <person name="Klenk H.P."/>
        </authorList>
    </citation>
    <scope>NUCLEOTIDE SEQUENCE [LARGE SCALE GENOMIC DNA]</scope>
    <source>
        <strain evidence="18">DSM 11571 / OCM 486 / SEBR 4847</strain>
    </source>
</reference>
<evidence type="ECO:0000256" key="9">
    <source>
        <dbReference type="ARBA" id="ARBA00022840"/>
    </source>
</evidence>